<reference evidence="5 6" key="1">
    <citation type="submission" date="2016-07" db="EMBL/GenBank/DDBJ databases">
        <title>Genome analysis of Sphingobacterium siyangense T12B17.</title>
        <authorList>
            <person name="Xu D."/>
            <person name="Su Y."/>
            <person name="Zheng S."/>
        </authorList>
    </citation>
    <scope>NUCLEOTIDE SEQUENCE [LARGE SCALE GENOMIC DNA]</scope>
    <source>
        <strain evidence="5 6">T12B17</strain>
    </source>
</reference>
<evidence type="ECO:0000313" key="6">
    <source>
        <dbReference type="Proteomes" id="UP000286402"/>
    </source>
</evidence>
<dbReference type="Gene3D" id="2.60.120.260">
    <property type="entry name" value="Galactose-binding domain-like"/>
    <property type="match status" value="1"/>
</dbReference>
<evidence type="ECO:0000259" key="3">
    <source>
        <dbReference type="Pfam" id="PF16391"/>
    </source>
</evidence>
<evidence type="ECO:0000259" key="2">
    <source>
        <dbReference type="Pfam" id="PF16323"/>
    </source>
</evidence>
<dbReference type="InterPro" id="IPR032164">
    <property type="entry name" value="DUF5000"/>
</dbReference>
<evidence type="ECO:0000259" key="4">
    <source>
        <dbReference type="Pfam" id="PF17166"/>
    </source>
</evidence>
<evidence type="ECO:0000313" key="5">
    <source>
        <dbReference type="EMBL" id="RKF41167.1"/>
    </source>
</evidence>
<dbReference type="Pfam" id="PF16391">
    <property type="entry name" value="DUF5000"/>
    <property type="match status" value="1"/>
</dbReference>
<protein>
    <recommendedName>
        <fullName evidence="7">DUF4959 domain-containing protein</fullName>
    </recommendedName>
</protein>
<dbReference type="Pfam" id="PF17166">
    <property type="entry name" value="DUF5126"/>
    <property type="match status" value="1"/>
</dbReference>
<feature type="domain" description="DUF4959" evidence="2">
    <location>
        <begin position="25"/>
        <end position="127"/>
    </location>
</feature>
<feature type="domain" description="DUF5000" evidence="3">
    <location>
        <begin position="293"/>
        <end position="431"/>
    </location>
</feature>
<dbReference type="EMBL" id="MCAQ01000002">
    <property type="protein sequence ID" value="RKF41167.1"/>
    <property type="molecule type" value="Genomic_DNA"/>
</dbReference>
<accession>A0A420G7K3</accession>
<feature type="domain" description="DUF5126" evidence="4">
    <location>
        <begin position="130"/>
        <end position="238"/>
    </location>
</feature>
<keyword evidence="1" id="KW-0732">Signal</keyword>
<proteinExistence type="predicted"/>
<comment type="caution">
    <text evidence="5">The sequence shown here is derived from an EMBL/GenBank/DDBJ whole genome shotgun (WGS) entry which is preliminary data.</text>
</comment>
<dbReference type="AlphaFoldDB" id="A0A420G7K3"/>
<dbReference type="Pfam" id="PF16323">
    <property type="entry name" value="DUF4959"/>
    <property type="match status" value="1"/>
</dbReference>
<organism evidence="5 6">
    <name type="scientific">Sphingobacterium siyangense</name>
    <dbReference type="NCBI Taxonomy" id="459529"/>
    <lineage>
        <taxon>Bacteria</taxon>
        <taxon>Pseudomonadati</taxon>
        <taxon>Bacteroidota</taxon>
        <taxon>Sphingobacteriia</taxon>
        <taxon>Sphingobacteriales</taxon>
        <taxon>Sphingobacteriaceae</taxon>
        <taxon>Sphingobacterium</taxon>
    </lineage>
</organism>
<dbReference type="PROSITE" id="PS51257">
    <property type="entry name" value="PROKAR_LIPOPROTEIN"/>
    <property type="match status" value="1"/>
</dbReference>
<sequence>MKNLINKTAPIMLAILLMAPLLWTSCKEDIGITAARQGEKPNTLKNLAYEEAPGGAKISYDLPTSADLRYVKATYTLENGKEMVTKASIYDNQLAVQGYAAIGEHEVKLVAVSVGDVESDPVTIKIKTGKPNYIILAESFKSNDFFYSTFGGVNLKFENKDAANIILSVFKYGENPTTKEIGWNVLNETYTKSKEGVIRVRGEQPIATTYGIVIRDQWGNVSDTIRRNLTPQEEYEINNLLIYNGITAYSDMNRNGDYISNYNAQSGSAEMQVSLFDGIEGSPYYITNKQWWGKAAPIPFQFTLDARKKAQVSRVKLWGRNDNYGLLFQATHPKEFELYGSNSPAQDGSWDSWTLLGTFEGVRPSGLAFGTNANSEDQDYARKGEDFEVNWDNPSGFKYFRIKVNCTWNGVREQPLGNALTVAISELKLYGKYVD</sequence>
<feature type="signal peptide" evidence="1">
    <location>
        <begin position="1"/>
        <end position="24"/>
    </location>
</feature>
<dbReference type="InterPro" id="IPR032527">
    <property type="entry name" value="DUF4959"/>
</dbReference>
<evidence type="ECO:0000256" key="1">
    <source>
        <dbReference type="SAM" id="SignalP"/>
    </source>
</evidence>
<gene>
    <name evidence="5" type="ORF">BCY89_20930</name>
</gene>
<keyword evidence="6" id="KW-1185">Reference proteome</keyword>
<dbReference type="InterPro" id="IPR033431">
    <property type="entry name" value="DUF5126"/>
</dbReference>
<feature type="chain" id="PRO_5019522466" description="DUF4959 domain-containing protein" evidence="1">
    <location>
        <begin position="25"/>
        <end position="435"/>
    </location>
</feature>
<name>A0A420G7K3_9SPHI</name>
<evidence type="ECO:0008006" key="7">
    <source>
        <dbReference type="Google" id="ProtNLM"/>
    </source>
</evidence>
<dbReference type="Proteomes" id="UP000286402">
    <property type="component" value="Unassembled WGS sequence"/>
</dbReference>